<feature type="region of interest" description="Disordered" evidence="2">
    <location>
        <begin position="521"/>
        <end position="546"/>
    </location>
</feature>
<evidence type="ECO:0000259" key="4">
    <source>
        <dbReference type="Pfam" id="PF10106"/>
    </source>
</evidence>
<dbReference type="Gene3D" id="2.30.110.50">
    <property type="match status" value="1"/>
</dbReference>
<evidence type="ECO:0000313" key="6">
    <source>
        <dbReference type="EMBL" id="NHK99555.1"/>
    </source>
</evidence>
<feature type="compositionally biased region" description="Low complexity" evidence="2">
    <location>
        <begin position="521"/>
        <end position="530"/>
    </location>
</feature>
<proteinExistence type="inferred from homology"/>
<dbReference type="SUPFAM" id="SSF69279">
    <property type="entry name" value="Phage tail proteins"/>
    <property type="match status" value="2"/>
</dbReference>
<keyword evidence="7" id="KW-1185">Reference proteome</keyword>
<dbReference type="Pfam" id="PF05954">
    <property type="entry name" value="Phage_GPD"/>
    <property type="match status" value="1"/>
</dbReference>
<feature type="region of interest" description="Disordered" evidence="2">
    <location>
        <begin position="34"/>
        <end position="57"/>
    </location>
</feature>
<organism evidence="6 7">
    <name type="scientific">Rubrivivax benzoatilyticus</name>
    <dbReference type="NCBI Taxonomy" id="316997"/>
    <lineage>
        <taxon>Bacteria</taxon>
        <taxon>Pseudomonadati</taxon>
        <taxon>Pseudomonadota</taxon>
        <taxon>Betaproteobacteria</taxon>
        <taxon>Burkholderiales</taxon>
        <taxon>Sphaerotilaceae</taxon>
        <taxon>Rubrivivax</taxon>
    </lineage>
</organism>
<dbReference type="InterPro" id="IPR037026">
    <property type="entry name" value="Vgr_OB-fold_dom_sf"/>
</dbReference>
<dbReference type="InterPro" id="IPR006533">
    <property type="entry name" value="T6SS_Vgr_RhsGE"/>
</dbReference>
<dbReference type="SUPFAM" id="SSF69255">
    <property type="entry name" value="gp5 N-terminal domain-like"/>
    <property type="match status" value="1"/>
</dbReference>
<feature type="domain" description="DUF2345" evidence="4">
    <location>
        <begin position="696"/>
        <end position="849"/>
    </location>
</feature>
<dbReference type="Pfam" id="PF04717">
    <property type="entry name" value="Phage_base_V"/>
    <property type="match status" value="1"/>
</dbReference>
<dbReference type="Proteomes" id="UP000802098">
    <property type="component" value="Unassembled WGS sequence"/>
</dbReference>
<sequence length="855" mass="88129">MNTLSARGRLLTLHTALGPEALVPEHATIWEAVGPAPDPAGPAAPPRRAAALDPPPPDRPVGFRAELVVLSEDLGQDLSALPGSPALLVLQGPGGARRPFHGLVREAGWLGSDGGRARARLLVEPWLAWLGDGLDAAVFHEASIVEIVDQVLARAAPGLGASWRWDLGDRAALPRRGRCVQAHESDLGFVERLLAEEGLCHWFEHEEDSRTPGGGCHRLVIAGHAGAFAAPAPQPVRCVAGSVAPGEHTLTSWSDVRRLATGSLHWASRDDRSASLRPVHVASGTASGAASRLEAVDVAEAYAYPTGEHGRALAERRLQALAGWAARCRGRGHWREAAPGRCFTLSGHARHDGQDRARDSFAVLAVRHHVHNDVPTGGHAACAAPSGGPRYECELLAQPAALPHRPLPVDAAGRPELRLAYRQDAPGLDCAVVAGGPAAVTTDRDHRVQLRHPWERGAPADGARPGAWVRAATAVAGDDWGGVHPPRVGREVLLGFAGGRLDRPLVLGGLYTGPVRHTTAHGAATAAATPPWHPEAEAGAPPGPACGGLFAGWRTRELQTSRAAQGPGNQLVFDDSPGQERVELASDAASTRLQLGHLRHQEDQQPLQPRGDGLDLRTDAFGALRAGGGLLLSAHGAAGQPPERQLGTADAAAGLRRASDTLARLQTHAAAHGAGRATPDGPLPALLQRLEDAAQADALTGWQAPDLLLTAPAAVVCTTPGDQIDAVDEAADRVAGRLQALAGRRLDLLAAHELLLFAGGGGPGAGGGGLAALSLHAAAGDTRLHTAGAAELHARQDLRVASAEAALEVHAARALALAAAGAALQLGPDGIVLKAPGSVVLAASQVSLQTGGSGA</sequence>
<evidence type="ECO:0000259" key="3">
    <source>
        <dbReference type="Pfam" id="PF04717"/>
    </source>
</evidence>
<dbReference type="InterPro" id="IPR028244">
    <property type="entry name" value="T6SS_Rhs_Vgr_dom"/>
</dbReference>
<evidence type="ECO:0000259" key="5">
    <source>
        <dbReference type="Pfam" id="PF13296"/>
    </source>
</evidence>
<accession>A0ABX0I1V4</accession>
<dbReference type="Gene3D" id="2.40.50.230">
    <property type="entry name" value="Gp5 N-terminal domain"/>
    <property type="match status" value="1"/>
</dbReference>
<gene>
    <name evidence="6" type="ORF">G7087_14300</name>
</gene>
<feature type="domain" description="Putative type VI secretion system Rhs element associated Vgr" evidence="5">
    <location>
        <begin position="568"/>
        <end position="669"/>
    </location>
</feature>
<protein>
    <submittedName>
        <fullName evidence="6">Type VI secretion system tip protein VgrG</fullName>
    </submittedName>
</protein>
<feature type="domain" description="Gp5/Type VI secretion system Vgr protein OB-fold" evidence="3">
    <location>
        <begin position="442"/>
        <end position="511"/>
    </location>
</feature>
<evidence type="ECO:0000256" key="2">
    <source>
        <dbReference type="SAM" id="MobiDB-lite"/>
    </source>
</evidence>
<dbReference type="InterPro" id="IPR017847">
    <property type="entry name" value="T6SS_RhsGE_Vgr_subset"/>
</dbReference>
<dbReference type="Pfam" id="PF10106">
    <property type="entry name" value="DUF2345"/>
    <property type="match status" value="1"/>
</dbReference>
<evidence type="ECO:0000256" key="1">
    <source>
        <dbReference type="ARBA" id="ARBA00005558"/>
    </source>
</evidence>
<feature type="compositionally biased region" description="Pro residues" evidence="2">
    <location>
        <begin position="36"/>
        <end position="45"/>
    </location>
</feature>
<evidence type="ECO:0000313" key="7">
    <source>
        <dbReference type="Proteomes" id="UP000802098"/>
    </source>
</evidence>
<dbReference type="EMBL" id="JAAOCD010000007">
    <property type="protein sequence ID" value="NHK99555.1"/>
    <property type="molecule type" value="Genomic_DNA"/>
</dbReference>
<reference evidence="6 7" key="1">
    <citation type="submission" date="2020-03" db="EMBL/GenBank/DDBJ databases">
        <title>Rubrivivax benzoatilyticus JA2 (sequenced after 10 years sub-culturing).</title>
        <authorList>
            <person name="Gupta D."/>
            <person name="Chintalapati S."/>
            <person name="Chintalapati V.R."/>
        </authorList>
    </citation>
    <scope>NUCLEOTIDE SEQUENCE [LARGE SCALE GENOMIC DNA]</scope>
    <source>
        <strain evidence="6 7">JA2-Mal</strain>
    </source>
</reference>
<name>A0ABX0I1V4_9BURK</name>
<dbReference type="Gene3D" id="4.10.220.110">
    <property type="match status" value="1"/>
</dbReference>
<comment type="similarity">
    <text evidence="1">Belongs to the VgrG protein family.</text>
</comment>
<dbReference type="RefSeq" id="WP_029718480.1">
    <property type="nucleotide sequence ID" value="NZ_JAAOCD010000007.1"/>
</dbReference>
<dbReference type="NCBIfam" id="TIGR03361">
    <property type="entry name" value="VI_Rhs_Vgr"/>
    <property type="match status" value="1"/>
</dbReference>
<dbReference type="Pfam" id="PF13296">
    <property type="entry name" value="T6SS_Vgr"/>
    <property type="match status" value="1"/>
</dbReference>
<dbReference type="InterPro" id="IPR006531">
    <property type="entry name" value="Gp5/Vgr_OB"/>
</dbReference>
<dbReference type="NCBIfam" id="TIGR01646">
    <property type="entry name" value="vgr_GE"/>
    <property type="match status" value="1"/>
</dbReference>
<dbReference type="InterPro" id="IPR018769">
    <property type="entry name" value="VgrG2_DUF2345"/>
</dbReference>
<comment type="caution">
    <text evidence="6">The sequence shown here is derived from an EMBL/GenBank/DDBJ whole genome shotgun (WGS) entry which is preliminary data.</text>
</comment>
<dbReference type="Gene3D" id="3.55.50.10">
    <property type="entry name" value="Baseplate protein-like domains"/>
    <property type="match status" value="1"/>
</dbReference>